<dbReference type="Proteomes" id="UP001172082">
    <property type="component" value="Unassembled WGS sequence"/>
</dbReference>
<evidence type="ECO:0000313" key="2">
    <source>
        <dbReference type="Proteomes" id="UP001172082"/>
    </source>
</evidence>
<proteinExistence type="predicted"/>
<protein>
    <recommendedName>
        <fullName evidence="3">Peptidase MA-like domain-containing protein</fullName>
    </recommendedName>
</protein>
<gene>
    <name evidence="1" type="ORF">QQ008_13965</name>
</gene>
<evidence type="ECO:0008006" key="3">
    <source>
        <dbReference type="Google" id="ProtNLM"/>
    </source>
</evidence>
<sequence>MVLKKYYEMGLDTLSKKPVVALVILFLTIAATHAQTKIKRLYAESDFDQVAFDSLKLINQHKISPENDAVALATNLAFLHYPELKGHKIIIKYKKSVRYPITASWAFGNIFRFRKRHKYVLLLSENSFVKRVSLNKQVGVIGHEMAHFLYYSRRPSIGMVWWGLKYVFSKKFRYNFEKEADKTAIDHDLGWQLLDLSFYMRHHEVEQYMRETGKYGEK</sequence>
<comment type="caution">
    <text evidence="1">The sequence shown here is derived from an EMBL/GenBank/DDBJ whole genome shotgun (WGS) entry which is preliminary data.</text>
</comment>
<accession>A0ABT8KS72</accession>
<organism evidence="1 2">
    <name type="scientific">Splendidivirga corallicola</name>
    <dbReference type="NCBI Taxonomy" id="3051826"/>
    <lineage>
        <taxon>Bacteria</taxon>
        <taxon>Pseudomonadati</taxon>
        <taxon>Bacteroidota</taxon>
        <taxon>Cytophagia</taxon>
        <taxon>Cytophagales</taxon>
        <taxon>Splendidivirgaceae</taxon>
        <taxon>Splendidivirga</taxon>
    </lineage>
</organism>
<keyword evidence="2" id="KW-1185">Reference proteome</keyword>
<dbReference type="RefSeq" id="WP_346752512.1">
    <property type="nucleotide sequence ID" value="NZ_JAUJEA010000004.1"/>
</dbReference>
<name>A0ABT8KS72_9BACT</name>
<evidence type="ECO:0000313" key="1">
    <source>
        <dbReference type="EMBL" id="MDN5202488.1"/>
    </source>
</evidence>
<reference evidence="1" key="1">
    <citation type="submission" date="2023-06" db="EMBL/GenBank/DDBJ databases">
        <title>Genomic of Parafulvivirga corallium.</title>
        <authorList>
            <person name="Wang G."/>
        </authorList>
    </citation>
    <scope>NUCLEOTIDE SEQUENCE</scope>
    <source>
        <strain evidence="1">BMA10</strain>
    </source>
</reference>
<dbReference type="EMBL" id="JAUJEA010000004">
    <property type="protein sequence ID" value="MDN5202488.1"/>
    <property type="molecule type" value="Genomic_DNA"/>
</dbReference>